<dbReference type="Proteomes" id="UP000224460">
    <property type="component" value="Unassembled WGS sequence"/>
</dbReference>
<gene>
    <name evidence="1" type="ORF">CS063_10995</name>
</gene>
<keyword evidence="1" id="KW-0547">Nucleotide-binding</keyword>
<evidence type="ECO:0000313" key="2">
    <source>
        <dbReference type="Proteomes" id="UP000224460"/>
    </source>
</evidence>
<reference evidence="1" key="1">
    <citation type="submission" date="2017-10" db="EMBL/GenBank/DDBJ databases">
        <title>Genome sequence of cellulolytic Lachnospiraceae bacterium XHS1971 isolated from hotspring sediment.</title>
        <authorList>
            <person name="Vasudevan G."/>
            <person name="Joshi A.J."/>
            <person name="Hivarkar S."/>
            <person name="Lanjekar V.B."/>
            <person name="Dhakephalkar P.K."/>
            <person name="Dagar S."/>
        </authorList>
    </citation>
    <scope>NUCLEOTIDE SEQUENCE</scope>
    <source>
        <strain evidence="1">XHS1971</strain>
    </source>
</reference>
<evidence type="ECO:0000313" key="1">
    <source>
        <dbReference type="EMBL" id="PHV70398.1"/>
    </source>
</evidence>
<protein>
    <submittedName>
        <fullName evidence="1">Energy-coupling factor ABC transporter ATP-binding protein</fullName>
    </submittedName>
</protein>
<proteinExistence type="predicted"/>
<sequence length="283" mass="31575">MEEMLIEVKNVSFDYPDGTPALQNIELHIPKGKVIALLGGNGAGKSTLFLHLNGILKPKEGEVCYKGEAYSYKNKDLHKLRQKVGIVFQDPDSQLFSASVYEDVSFGVVNLGIEEKIARERIERALERTGISAISQRPTHSLSYGQKKRVALAGVIAMEPEVLILDEPTAGLDPEGISEIMGLIEELQKELNISVIIATHDIDLVPLYCQYVYVLEKGTIQLEGSPEEVFSKPQELRKVHLRLPRIAHLLEILRNKDKLSIKEGATTISQARRAICEMINHIK</sequence>
<dbReference type="EMBL" id="PEDL01000011">
    <property type="protein sequence ID" value="PHV70398.1"/>
    <property type="molecule type" value="Genomic_DNA"/>
</dbReference>
<keyword evidence="1" id="KW-0067">ATP-binding</keyword>
<keyword evidence="2" id="KW-1185">Reference proteome</keyword>
<name>A0AC61DBI9_9FIRM</name>
<accession>A0AC61DBI9</accession>
<organism evidence="1 2">
    <name type="scientific">Sporanaerobium hydrogeniformans</name>
    <dbReference type="NCBI Taxonomy" id="3072179"/>
    <lineage>
        <taxon>Bacteria</taxon>
        <taxon>Bacillati</taxon>
        <taxon>Bacillota</taxon>
        <taxon>Clostridia</taxon>
        <taxon>Lachnospirales</taxon>
        <taxon>Lachnospiraceae</taxon>
        <taxon>Sporanaerobium</taxon>
    </lineage>
</organism>
<comment type="caution">
    <text evidence="1">The sequence shown here is derived from an EMBL/GenBank/DDBJ whole genome shotgun (WGS) entry which is preliminary data.</text>
</comment>